<evidence type="ECO:0000313" key="3">
    <source>
        <dbReference type="Proteomes" id="UP001357485"/>
    </source>
</evidence>
<name>A0ABR0KA26_9PEZI</name>
<reference evidence="2 3" key="1">
    <citation type="submission" date="2023-08" db="EMBL/GenBank/DDBJ databases">
        <title>Black Yeasts Isolated from many extreme environments.</title>
        <authorList>
            <person name="Coleine C."/>
            <person name="Stajich J.E."/>
            <person name="Selbmann L."/>
        </authorList>
    </citation>
    <scope>NUCLEOTIDE SEQUENCE [LARGE SCALE GENOMIC DNA]</scope>
    <source>
        <strain evidence="2 3">CCFEE 536</strain>
    </source>
</reference>
<evidence type="ECO:0008006" key="4">
    <source>
        <dbReference type="Google" id="ProtNLM"/>
    </source>
</evidence>
<dbReference type="Proteomes" id="UP001357485">
    <property type="component" value="Unassembled WGS sequence"/>
</dbReference>
<gene>
    <name evidence="2" type="ORF">LTR16_007687</name>
</gene>
<feature type="region of interest" description="Disordered" evidence="1">
    <location>
        <begin position="122"/>
        <end position="156"/>
    </location>
</feature>
<protein>
    <recommendedName>
        <fullName evidence="4">Copper-fist domain-containing protein</fullName>
    </recommendedName>
</protein>
<sequence>MDPLHHPKLHSNPTNTIQAQAHPAGPPPAYSSLYSTQSQAISSPDCECECNCNCHASDDDDDDDEDAMPTITIDATTRIHGSHNTIYTPPSANSSTITEAGRVAAALLATWASLSPSPLLAAAAASTGTTTSVGGIGAASAPDSSTGQGAKRRRLN</sequence>
<evidence type="ECO:0000313" key="2">
    <source>
        <dbReference type="EMBL" id="KAK5092568.1"/>
    </source>
</evidence>
<feature type="compositionally biased region" description="Low complexity" evidence="1">
    <location>
        <begin position="122"/>
        <end position="141"/>
    </location>
</feature>
<feature type="region of interest" description="Disordered" evidence="1">
    <location>
        <begin position="1"/>
        <end position="36"/>
    </location>
</feature>
<keyword evidence="3" id="KW-1185">Reference proteome</keyword>
<organism evidence="2 3">
    <name type="scientific">Cryomyces antarcticus</name>
    <dbReference type="NCBI Taxonomy" id="329879"/>
    <lineage>
        <taxon>Eukaryota</taxon>
        <taxon>Fungi</taxon>
        <taxon>Dikarya</taxon>
        <taxon>Ascomycota</taxon>
        <taxon>Pezizomycotina</taxon>
        <taxon>Dothideomycetes</taxon>
        <taxon>Dothideomycetes incertae sedis</taxon>
        <taxon>Cryomyces</taxon>
    </lineage>
</organism>
<evidence type="ECO:0000256" key="1">
    <source>
        <dbReference type="SAM" id="MobiDB-lite"/>
    </source>
</evidence>
<feature type="non-terminal residue" evidence="2">
    <location>
        <position position="156"/>
    </location>
</feature>
<accession>A0ABR0KA26</accession>
<proteinExistence type="predicted"/>
<dbReference type="EMBL" id="JAVRRA010026303">
    <property type="protein sequence ID" value="KAK5092568.1"/>
    <property type="molecule type" value="Genomic_DNA"/>
</dbReference>
<comment type="caution">
    <text evidence="2">The sequence shown here is derived from an EMBL/GenBank/DDBJ whole genome shotgun (WGS) entry which is preliminary data.</text>
</comment>